<feature type="compositionally biased region" description="Basic and acidic residues" evidence="1">
    <location>
        <begin position="20"/>
        <end position="32"/>
    </location>
</feature>
<protein>
    <submittedName>
        <fullName evidence="2">Uncharacterized protein</fullName>
    </submittedName>
</protein>
<organism evidence="2 3">
    <name type="scientific">Actinoplanes utahensis</name>
    <dbReference type="NCBI Taxonomy" id="1869"/>
    <lineage>
        <taxon>Bacteria</taxon>
        <taxon>Bacillati</taxon>
        <taxon>Actinomycetota</taxon>
        <taxon>Actinomycetes</taxon>
        <taxon>Micromonosporales</taxon>
        <taxon>Micromonosporaceae</taxon>
        <taxon>Actinoplanes</taxon>
    </lineage>
</organism>
<evidence type="ECO:0000313" key="3">
    <source>
        <dbReference type="Proteomes" id="UP000054537"/>
    </source>
</evidence>
<sequence>MSGGEPVETAGLPGADVAGDAERDTAGDREPDGDGVPEAVGVGETDDGDGVTTAGPAGGAGGSGGGEPGSRVNASTPAAIPTPTGSGSHRRHGDRAGAVASVGGVPNRSRSGVICAARAARAVLSRAST</sequence>
<feature type="region of interest" description="Disordered" evidence="1">
    <location>
        <begin position="1"/>
        <end position="111"/>
    </location>
</feature>
<comment type="caution">
    <text evidence="2">The sequence shown here is derived from an EMBL/GenBank/DDBJ whole genome shotgun (WGS) entry which is preliminary data.</text>
</comment>
<proteinExistence type="predicted"/>
<dbReference type="Proteomes" id="UP000054537">
    <property type="component" value="Unassembled WGS sequence"/>
</dbReference>
<dbReference type="RefSeq" id="WP_152628435.1">
    <property type="nucleotide sequence ID" value="NZ_BAABKU010000024.1"/>
</dbReference>
<dbReference type="AlphaFoldDB" id="A0A0A6UVZ5"/>
<gene>
    <name evidence="2" type="ORF">MB27_00140</name>
</gene>
<dbReference type="EMBL" id="JRTT01000001">
    <property type="protein sequence ID" value="KHD79098.1"/>
    <property type="molecule type" value="Genomic_DNA"/>
</dbReference>
<accession>A0A0A6UVZ5</accession>
<evidence type="ECO:0000256" key="1">
    <source>
        <dbReference type="SAM" id="MobiDB-lite"/>
    </source>
</evidence>
<name>A0A0A6UVZ5_ACTUT</name>
<reference evidence="2 3" key="1">
    <citation type="submission" date="2014-10" db="EMBL/GenBank/DDBJ databases">
        <title>Draft genome sequence of Actinoplanes utahensis NRRL 12052.</title>
        <authorList>
            <person name="Velasco-Bucheli B."/>
            <person name="del Cerro C."/>
            <person name="Hormigo D."/>
            <person name="Garcia J.L."/>
            <person name="Acebal C."/>
            <person name="Arroyo M."/>
            <person name="de la Mata I."/>
        </authorList>
    </citation>
    <scope>NUCLEOTIDE SEQUENCE [LARGE SCALE GENOMIC DNA]</scope>
    <source>
        <strain evidence="2 3">NRRL 12052</strain>
    </source>
</reference>
<feature type="compositionally biased region" description="Gly residues" evidence="1">
    <location>
        <begin position="56"/>
        <end position="68"/>
    </location>
</feature>
<keyword evidence="3" id="KW-1185">Reference proteome</keyword>
<evidence type="ECO:0000313" key="2">
    <source>
        <dbReference type="EMBL" id="KHD79098.1"/>
    </source>
</evidence>